<feature type="active site" evidence="1">
    <location>
        <position position="201"/>
    </location>
</feature>
<dbReference type="Pfam" id="PF02661">
    <property type="entry name" value="Fic"/>
    <property type="match status" value="1"/>
</dbReference>
<evidence type="ECO:0000256" key="1">
    <source>
        <dbReference type="PIRSR" id="PIRSR640198-1"/>
    </source>
</evidence>
<dbReference type="SUPFAM" id="SSF140931">
    <property type="entry name" value="Fic-like"/>
    <property type="match status" value="1"/>
</dbReference>
<organism evidence="4 5">
    <name type="scientific">Lactobacillus apis</name>
    <dbReference type="NCBI Taxonomy" id="303541"/>
    <lineage>
        <taxon>Bacteria</taxon>
        <taxon>Bacillati</taxon>
        <taxon>Bacillota</taxon>
        <taxon>Bacilli</taxon>
        <taxon>Lactobacillales</taxon>
        <taxon>Lactobacillaceae</taxon>
        <taxon>Lactobacillus</taxon>
    </lineage>
</organism>
<protein>
    <submittedName>
        <fullName evidence="4">Filamentation induced by cAMP protein Fic</fullName>
    </submittedName>
</protein>
<feature type="domain" description="Fido" evidence="3">
    <location>
        <begin position="110"/>
        <end position="270"/>
    </location>
</feature>
<dbReference type="Proteomes" id="UP000033682">
    <property type="component" value="Unassembled WGS sequence"/>
</dbReference>
<keyword evidence="2" id="KW-0067">ATP-binding</keyword>
<accession>A0A0F4LP90</accession>
<dbReference type="GO" id="GO:0005524">
    <property type="term" value="F:ATP binding"/>
    <property type="evidence" value="ECO:0007669"/>
    <property type="project" value="UniProtKB-KW"/>
</dbReference>
<dbReference type="EMBL" id="JXLG01000010">
    <property type="protein sequence ID" value="KJY60084.1"/>
    <property type="molecule type" value="Genomic_DNA"/>
</dbReference>
<dbReference type="PROSITE" id="PS51459">
    <property type="entry name" value="FIDO"/>
    <property type="match status" value="1"/>
</dbReference>
<dbReference type="PANTHER" id="PTHR13504:SF38">
    <property type="entry name" value="FIDO DOMAIN-CONTAINING PROTEIN"/>
    <property type="match status" value="1"/>
</dbReference>
<dbReference type="InterPro" id="IPR040198">
    <property type="entry name" value="Fido_containing"/>
</dbReference>
<comment type="caution">
    <text evidence="4">The sequence shown here is derived from an EMBL/GenBank/DDBJ whole genome shotgun (WGS) entry which is preliminary data.</text>
</comment>
<dbReference type="Gene3D" id="1.10.3290.10">
    <property type="entry name" value="Fido-like domain"/>
    <property type="match status" value="1"/>
</dbReference>
<dbReference type="PANTHER" id="PTHR13504">
    <property type="entry name" value="FIDO DOMAIN-CONTAINING PROTEIN DDB_G0283145"/>
    <property type="match status" value="1"/>
</dbReference>
<dbReference type="AlphaFoldDB" id="A0A0F4LP90"/>
<evidence type="ECO:0000313" key="4">
    <source>
        <dbReference type="EMBL" id="KJY60084.1"/>
    </source>
</evidence>
<feature type="binding site" evidence="2">
    <location>
        <begin position="243"/>
        <end position="244"/>
    </location>
    <ligand>
        <name>ATP</name>
        <dbReference type="ChEBI" id="CHEBI:30616"/>
    </ligand>
</feature>
<evidence type="ECO:0000256" key="2">
    <source>
        <dbReference type="PIRSR" id="PIRSR640198-2"/>
    </source>
</evidence>
<keyword evidence="2" id="KW-0547">Nucleotide-binding</keyword>
<dbReference type="RefSeq" id="WP_257011570.1">
    <property type="nucleotide sequence ID" value="NZ_KQ034000.1"/>
</dbReference>
<dbReference type="InterPro" id="IPR003812">
    <property type="entry name" value="Fido"/>
</dbReference>
<dbReference type="Gene3D" id="1.10.10.10">
    <property type="entry name" value="Winged helix-like DNA-binding domain superfamily/Winged helix DNA-binding domain"/>
    <property type="match status" value="1"/>
</dbReference>
<evidence type="ECO:0000313" key="5">
    <source>
        <dbReference type="Proteomes" id="UP000033682"/>
    </source>
</evidence>
<dbReference type="InterPro" id="IPR036388">
    <property type="entry name" value="WH-like_DNA-bd_sf"/>
</dbReference>
<evidence type="ECO:0000259" key="3">
    <source>
        <dbReference type="PROSITE" id="PS51459"/>
    </source>
</evidence>
<dbReference type="InterPro" id="IPR036597">
    <property type="entry name" value="Fido-like_dom_sf"/>
</dbReference>
<sequence length="356" mass="41577">MAIKKFDYQKLNNFKYTNTLINKLTQIYNLSGKTDSYETNYRDTLNRLVEVAKVQSTSASNRIEGIYTTNERLNKIMEKKTDPRNRSEQEISGYRNVLELIHEQYDYIPINSNSILDLHKRLFAYTDSTWGGQFKDSDNQIITEYSDGRREARFNPPSALLTPQLVQELCDTYNQALQANTNRFSPLILSGAFVFDFVSIHPFRDGNGRMSRLLMLLTMYKAGFDVGKYVSIEKSIEDTKSEYYRVLKESSVGWMDNTNDYLPFLDYFLSVVLEDYREFNERMSIINQSDLPVDKLVLKTLRKALQPLSIKEINNRIPQYSEITIRRALKKMREDGKIEKFGNARATKYGLKINKY</sequence>
<gene>
    <name evidence="4" type="ORF">JF72_13940</name>
</gene>
<name>A0A0F4LP90_9LACO</name>
<dbReference type="HOGENOM" id="CLU_046381_0_0_9"/>
<feature type="binding site" evidence="2">
    <location>
        <begin position="205"/>
        <end position="212"/>
    </location>
    <ligand>
        <name>ATP</name>
        <dbReference type="ChEBI" id="CHEBI:30616"/>
    </ligand>
</feature>
<dbReference type="PATRIC" id="fig|303541.3.peg.1566"/>
<proteinExistence type="predicted"/>
<keyword evidence="5" id="KW-1185">Reference proteome</keyword>
<reference evidence="4 5" key="1">
    <citation type="submission" date="2015-01" db="EMBL/GenBank/DDBJ databases">
        <title>Comparative genomics of the lactic acid bacteria isolated from the honey bee gut.</title>
        <authorList>
            <person name="Ellegaard K.M."/>
            <person name="Tamarit D."/>
            <person name="Javelind E."/>
            <person name="Olofsson T."/>
            <person name="Andersson S.G."/>
            <person name="Vasquez A."/>
        </authorList>
    </citation>
    <scope>NUCLEOTIDE SEQUENCE [LARGE SCALE GENOMIC DNA]</scope>
    <source>
        <strain evidence="4 5">Hma11</strain>
    </source>
</reference>
<dbReference type="STRING" id="303541.JF72_13940"/>